<sequence length="588" mass="65245">MINSSSSFIPQQTPQATVTAAAFVSSCKEQFQIDTLSKSQVFTLSVDSKRIPVYCHMGDFGCGGGGWTLALKTDGLKTTFRFNSPLWSNRNTYNVAGGKTGFDTQETKLPTYWSTSFTKICLGMRIGNQIRFVLQNQTATSLHSLISDGAFRATSLGRHSWKALIGPQGSLQRNCNREGFNAVCSGKSNPSKTRIGILGNNQNDCGSCDSRIGFGMEGEPDGSIRCGIAARNKADNGKKSNVTLDRLQIHFLNMYFSFVLLGLVTVPLIVNNQQTPCCYKPPVSNCNCKKCNANQDFPGLRVLTSLHQYINNQRPIAKNDNCLFRRYPRTPASCDTVVWIQPWTRNKKIGSKWVQTWMFGRQTFEFCEDARQISSKSQVYTLKIGTLGIPVYCHIRDFGCGDGGWTLALKTDGAKRTFRYSSQLWSNKNAYNIPGGMTGFDTQETKLPTYWSTNFTRICLGMMVDNETRFVSLKRTADSLHSLIADEAFRATSLGRESWKTLIGPQGSLQQNCNREGFNAVCSEHCNPSKARIGIVANNQDSCYSCDSRIGFGIRGYPDDSLTCGVATRNFADNGDKYIHAFGYILVQ</sequence>
<comment type="caution">
    <text evidence="1">The sequence shown here is derived from an EMBL/GenBank/DDBJ whole genome shotgun (WGS) entry which is preliminary data.</text>
</comment>
<accession>A0ABN8PWV9</accession>
<dbReference type="PANTHER" id="PTHR33834">
    <property type="entry name" value="SIGNALING PEPTIDE TAXIMIN 2"/>
    <property type="match status" value="1"/>
</dbReference>
<proteinExistence type="predicted"/>
<evidence type="ECO:0000313" key="1">
    <source>
        <dbReference type="EMBL" id="CAH3151076.1"/>
    </source>
</evidence>
<protein>
    <submittedName>
        <fullName evidence="1">Uncharacterized protein</fullName>
    </submittedName>
</protein>
<dbReference type="PANTHER" id="PTHR33834:SF2">
    <property type="entry name" value="SIGNALING PEPTIDE TAXIMIN 1"/>
    <property type="match status" value="1"/>
</dbReference>
<reference evidence="1 2" key="1">
    <citation type="submission" date="2022-05" db="EMBL/GenBank/DDBJ databases">
        <authorList>
            <consortium name="Genoscope - CEA"/>
            <person name="William W."/>
        </authorList>
    </citation>
    <scope>NUCLEOTIDE SEQUENCE [LARGE SCALE GENOMIC DNA]</scope>
</reference>
<dbReference type="InterPro" id="IPR055283">
    <property type="entry name" value="TAXIMIN_1/2"/>
</dbReference>
<name>A0ABN8PWV9_9CNID</name>
<dbReference type="EMBL" id="CALNXK010000090">
    <property type="protein sequence ID" value="CAH3151076.1"/>
    <property type="molecule type" value="Genomic_DNA"/>
</dbReference>
<gene>
    <name evidence="1" type="ORF">PLOB_00048409</name>
</gene>
<keyword evidence="2" id="KW-1185">Reference proteome</keyword>
<dbReference type="Proteomes" id="UP001159405">
    <property type="component" value="Unassembled WGS sequence"/>
</dbReference>
<evidence type="ECO:0000313" key="2">
    <source>
        <dbReference type="Proteomes" id="UP001159405"/>
    </source>
</evidence>
<organism evidence="1 2">
    <name type="scientific">Porites lobata</name>
    <dbReference type="NCBI Taxonomy" id="104759"/>
    <lineage>
        <taxon>Eukaryota</taxon>
        <taxon>Metazoa</taxon>
        <taxon>Cnidaria</taxon>
        <taxon>Anthozoa</taxon>
        <taxon>Hexacorallia</taxon>
        <taxon>Scleractinia</taxon>
        <taxon>Fungiina</taxon>
        <taxon>Poritidae</taxon>
        <taxon>Porites</taxon>
    </lineage>
</organism>